<sequence>MFMIVRWSGFGMVSAFLLIAAMLGATFLLRPIFLQSMTLHQAAYMADGIGLLFGAVLNLFMARLFKKIWSKTEHSFLGVGMTGWSVMAVIGGIALIIYSYYL</sequence>
<feature type="transmembrane region" description="Helical" evidence="1">
    <location>
        <begin position="76"/>
        <end position="101"/>
    </location>
</feature>
<evidence type="ECO:0000313" key="2">
    <source>
        <dbReference type="EMBL" id="TQL17628.1"/>
    </source>
</evidence>
<keyword evidence="1" id="KW-0812">Transmembrane</keyword>
<dbReference type="RefSeq" id="WP_221624819.1">
    <property type="nucleotide sequence ID" value="NZ_VFOF01000001.1"/>
</dbReference>
<proteinExistence type="predicted"/>
<accession>A0A542W240</accession>
<dbReference type="Proteomes" id="UP000316887">
    <property type="component" value="Unassembled WGS sequence"/>
</dbReference>
<keyword evidence="1" id="KW-0472">Membrane</keyword>
<feature type="transmembrane region" description="Helical" evidence="1">
    <location>
        <begin position="41"/>
        <end position="64"/>
    </location>
</feature>
<gene>
    <name evidence="2" type="ORF">FBY58_1226</name>
</gene>
<evidence type="ECO:0000256" key="1">
    <source>
        <dbReference type="SAM" id="Phobius"/>
    </source>
</evidence>
<name>A0A542W240_ZYMMB</name>
<dbReference type="AlphaFoldDB" id="A0A542W240"/>
<keyword evidence="1" id="KW-1133">Transmembrane helix</keyword>
<protein>
    <submittedName>
        <fullName evidence="2">Uncharacterized protein</fullName>
    </submittedName>
</protein>
<dbReference type="EMBL" id="VFOF01000001">
    <property type="protein sequence ID" value="TQL17628.1"/>
    <property type="molecule type" value="Genomic_DNA"/>
</dbReference>
<feature type="transmembrane region" description="Helical" evidence="1">
    <location>
        <begin position="7"/>
        <end position="29"/>
    </location>
</feature>
<organism evidence="2 3">
    <name type="scientific">Zymomonas mobilis</name>
    <dbReference type="NCBI Taxonomy" id="542"/>
    <lineage>
        <taxon>Bacteria</taxon>
        <taxon>Pseudomonadati</taxon>
        <taxon>Pseudomonadota</taxon>
        <taxon>Alphaproteobacteria</taxon>
        <taxon>Sphingomonadales</taxon>
        <taxon>Zymomonadaceae</taxon>
        <taxon>Zymomonas</taxon>
    </lineage>
</organism>
<reference evidence="2 3" key="1">
    <citation type="submission" date="2019-06" db="EMBL/GenBank/DDBJ databases">
        <title>Genome sequencing of Zymomonas mobilis strains for genetic engineering and biofuel applications.</title>
        <authorList>
            <person name="Teravest M."/>
        </authorList>
    </citation>
    <scope>NUCLEOTIDE SEQUENCE [LARGE SCALE GENOMIC DNA]</scope>
    <source>
        <strain evidence="2 3">AN0101</strain>
    </source>
</reference>
<comment type="caution">
    <text evidence="2">The sequence shown here is derived from an EMBL/GenBank/DDBJ whole genome shotgun (WGS) entry which is preliminary data.</text>
</comment>
<evidence type="ECO:0000313" key="3">
    <source>
        <dbReference type="Proteomes" id="UP000316887"/>
    </source>
</evidence>